<organism evidence="2 3">
    <name type="scientific">Blastocystis sp. subtype 1 (strain ATCC 50177 / NandII)</name>
    <dbReference type="NCBI Taxonomy" id="478820"/>
    <lineage>
        <taxon>Eukaryota</taxon>
        <taxon>Sar</taxon>
        <taxon>Stramenopiles</taxon>
        <taxon>Bigyra</taxon>
        <taxon>Opalozoa</taxon>
        <taxon>Opalinata</taxon>
        <taxon>Blastocystidae</taxon>
        <taxon>Blastocystis</taxon>
    </lineage>
</organism>
<keyword evidence="1" id="KW-0472">Membrane</keyword>
<protein>
    <submittedName>
        <fullName evidence="2">Uncharacterized protein</fullName>
    </submittedName>
</protein>
<dbReference type="Proteomes" id="UP000078348">
    <property type="component" value="Unassembled WGS sequence"/>
</dbReference>
<sequence length="278" mass="31852">MPSIQKGRYSILFSSWSYELSKSVLLMLERLEKAKRGIPIVDVLFLYLTKRFGKGWCVVAAIDSADALKYSDNWCFVIHDAVTKADVYCYKPDVMHDGVTLLDTKEAVMPPKECPLVVVKENMDKVTQANVFAMVHEVVHSSLDYEDQSVAIRTKLIDRFGALFHVILSNASEIAFQLDGHTTDEYLYLRHDNVFILLWKSSMEPSLLEDQRNQMWYEKNIPFFVCLFATAFFLLLLLSNVRLSRIAGRCSDEVCDAFSDEHLYPKNVKVEEILSIVA</sequence>
<dbReference type="InterPro" id="IPR037177">
    <property type="entry name" value="DLC_sf"/>
</dbReference>
<dbReference type="GO" id="GO:0007017">
    <property type="term" value="P:microtubule-based process"/>
    <property type="evidence" value="ECO:0007669"/>
    <property type="project" value="InterPro"/>
</dbReference>
<dbReference type="EMBL" id="LXWW01000046">
    <property type="protein sequence ID" value="OAO17089.1"/>
    <property type="molecule type" value="Genomic_DNA"/>
</dbReference>
<proteinExistence type="predicted"/>
<dbReference type="AlphaFoldDB" id="A0A196SMH1"/>
<gene>
    <name evidence="2" type="ORF">AV274_1185</name>
</gene>
<name>A0A196SMH1_BLAHN</name>
<evidence type="ECO:0000313" key="2">
    <source>
        <dbReference type="EMBL" id="OAO17089.1"/>
    </source>
</evidence>
<comment type="caution">
    <text evidence="2">The sequence shown here is derived from an EMBL/GenBank/DDBJ whole genome shotgun (WGS) entry which is preliminary data.</text>
</comment>
<keyword evidence="3" id="KW-1185">Reference proteome</keyword>
<accession>A0A196SMH1</accession>
<dbReference type="GO" id="GO:0030286">
    <property type="term" value="C:dynein complex"/>
    <property type="evidence" value="ECO:0007669"/>
    <property type="project" value="InterPro"/>
</dbReference>
<evidence type="ECO:0000256" key="1">
    <source>
        <dbReference type="SAM" id="Phobius"/>
    </source>
</evidence>
<reference evidence="2 3" key="1">
    <citation type="submission" date="2016-05" db="EMBL/GenBank/DDBJ databases">
        <title>Nuclear genome of Blastocystis sp. subtype 1 NandII.</title>
        <authorList>
            <person name="Gentekaki E."/>
            <person name="Curtis B."/>
            <person name="Stairs C."/>
            <person name="Eme L."/>
            <person name="Herman E."/>
            <person name="Klimes V."/>
            <person name="Arias M.C."/>
            <person name="Elias M."/>
            <person name="Hilliou F."/>
            <person name="Klute M."/>
            <person name="Malik S.-B."/>
            <person name="Pightling A."/>
            <person name="Rachubinski R."/>
            <person name="Salas D."/>
            <person name="Schlacht A."/>
            <person name="Suga H."/>
            <person name="Archibald J."/>
            <person name="Ball S.G."/>
            <person name="Clark G."/>
            <person name="Dacks J."/>
            <person name="Van Der Giezen M."/>
            <person name="Tsaousis A."/>
            <person name="Roger A."/>
        </authorList>
    </citation>
    <scope>NUCLEOTIDE SEQUENCE [LARGE SCALE GENOMIC DNA]</scope>
    <source>
        <strain evidence="3">ATCC 50177 / NandII</strain>
    </source>
</reference>
<keyword evidence="1" id="KW-0812">Transmembrane</keyword>
<keyword evidence="1" id="KW-1133">Transmembrane helix</keyword>
<evidence type="ECO:0000313" key="3">
    <source>
        <dbReference type="Proteomes" id="UP000078348"/>
    </source>
</evidence>
<dbReference type="Gene3D" id="3.30.740.10">
    <property type="entry name" value="Protein Inhibitor Of Neuronal Nitric Oxide Synthase"/>
    <property type="match status" value="1"/>
</dbReference>
<dbReference type="SUPFAM" id="SSF54648">
    <property type="entry name" value="DLC"/>
    <property type="match status" value="1"/>
</dbReference>
<feature type="transmembrane region" description="Helical" evidence="1">
    <location>
        <begin position="221"/>
        <end position="239"/>
    </location>
</feature>